<keyword evidence="1" id="KW-0732">Signal</keyword>
<dbReference type="InterPro" id="IPR011049">
    <property type="entry name" value="Serralysin-like_metalloprot_C"/>
</dbReference>
<evidence type="ECO:0000313" key="3">
    <source>
        <dbReference type="Proteomes" id="UP001596524"/>
    </source>
</evidence>
<protein>
    <recommendedName>
        <fullName evidence="4">Calcium-binding protein</fullName>
    </recommendedName>
</protein>
<dbReference type="InterPro" id="IPR018511">
    <property type="entry name" value="Hemolysin-typ_Ca-bd_CS"/>
</dbReference>
<dbReference type="EMBL" id="JBHTCH010000002">
    <property type="protein sequence ID" value="MFC7359246.1"/>
    <property type="molecule type" value="Genomic_DNA"/>
</dbReference>
<name>A0ABW2MZI7_9ACTN</name>
<dbReference type="PROSITE" id="PS00330">
    <property type="entry name" value="HEMOLYSIN_CALCIUM"/>
    <property type="match status" value="1"/>
</dbReference>
<accession>A0ABW2MZI7</accession>
<feature type="signal peptide" evidence="1">
    <location>
        <begin position="1"/>
        <end position="25"/>
    </location>
</feature>
<sequence length="434" mass="45980">MRSTTSIPATLLLALTLLPPPSAGAAAATCQGMPTTPTQVDDSGRITGTEGNDVIVSAGAERVRALGGDDVVCVTGFAPEPFIDAGPGNDVVDATTVPHGAWTVLGPGADEYDGSTALDVVHAGASLPEIADVETDDIDTGDSGADIVVSGQPGLPNADRIMMGHGRLDWYGIGTQAGLVDGGAGSELRLDASESQSLVLDNIVDTAVVDGQLILAFTGFSRFHVTAHRGPRSFVFRGSDYADELSMDIYRAPRGATQDVTLGRGNDRLVLRAWRPSAATTYDAGAGRHDAIELVLTDQREADLDLRRGRLSTRVRSHEVTIAVPGFEQAKVMAEHVKVTGTDRANTILVHACRARVDARGGVDQVRWVGRFKREELMCLGRRAHFLGGNGRDFIWGSPGPDRLIGGSDEDLARGRRGHDVCEAEKTNKCEVRL</sequence>
<dbReference type="Proteomes" id="UP001596524">
    <property type="component" value="Unassembled WGS sequence"/>
</dbReference>
<feature type="chain" id="PRO_5045614776" description="Calcium-binding protein" evidence="1">
    <location>
        <begin position="26"/>
        <end position="434"/>
    </location>
</feature>
<reference evidence="3" key="1">
    <citation type="journal article" date="2019" name="Int. J. Syst. Evol. Microbiol.">
        <title>The Global Catalogue of Microorganisms (GCM) 10K type strain sequencing project: providing services to taxonomists for standard genome sequencing and annotation.</title>
        <authorList>
            <consortium name="The Broad Institute Genomics Platform"/>
            <consortium name="The Broad Institute Genome Sequencing Center for Infectious Disease"/>
            <person name="Wu L."/>
            <person name="Ma J."/>
        </authorList>
    </citation>
    <scope>NUCLEOTIDE SEQUENCE [LARGE SCALE GENOMIC DNA]</scope>
    <source>
        <strain evidence="3">FCH27</strain>
    </source>
</reference>
<organism evidence="2 3">
    <name type="scientific">Nocardioides astragali</name>
    <dbReference type="NCBI Taxonomy" id="1776736"/>
    <lineage>
        <taxon>Bacteria</taxon>
        <taxon>Bacillati</taxon>
        <taxon>Actinomycetota</taxon>
        <taxon>Actinomycetes</taxon>
        <taxon>Propionibacteriales</taxon>
        <taxon>Nocardioidaceae</taxon>
        <taxon>Nocardioides</taxon>
    </lineage>
</organism>
<gene>
    <name evidence="2" type="ORF">ACFQO6_03110</name>
</gene>
<dbReference type="InterPro" id="IPR001343">
    <property type="entry name" value="Hemolysn_Ca-bd"/>
</dbReference>
<dbReference type="SUPFAM" id="SSF51120">
    <property type="entry name" value="beta-Roll"/>
    <property type="match status" value="2"/>
</dbReference>
<evidence type="ECO:0000313" key="2">
    <source>
        <dbReference type="EMBL" id="MFC7359246.1"/>
    </source>
</evidence>
<keyword evidence="3" id="KW-1185">Reference proteome</keyword>
<evidence type="ECO:0008006" key="4">
    <source>
        <dbReference type="Google" id="ProtNLM"/>
    </source>
</evidence>
<comment type="caution">
    <text evidence="2">The sequence shown here is derived from an EMBL/GenBank/DDBJ whole genome shotgun (WGS) entry which is preliminary data.</text>
</comment>
<evidence type="ECO:0000256" key="1">
    <source>
        <dbReference type="SAM" id="SignalP"/>
    </source>
</evidence>
<dbReference type="RefSeq" id="WP_255892723.1">
    <property type="nucleotide sequence ID" value="NZ_JAFMZM010000007.1"/>
</dbReference>
<proteinExistence type="predicted"/>
<dbReference type="Pfam" id="PF00353">
    <property type="entry name" value="HemolysinCabind"/>
    <property type="match status" value="2"/>
</dbReference>